<dbReference type="PANTHER" id="PTHR37483">
    <property type="entry name" value="UPF0125 PROTEIN RATB"/>
    <property type="match status" value="1"/>
</dbReference>
<evidence type="ECO:0000256" key="1">
    <source>
        <dbReference type="ARBA" id="ARBA00010645"/>
    </source>
</evidence>
<dbReference type="RefSeq" id="WP_058022559.1">
    <property type="nucleotide sequence ID" value="NZ_CP013189.1"/>
</dbReference>
<dbReference type="InterPro" id="IPR005346">
    <property type="entry name" value="RnfH"/>
</dbReference>
<reference evidence="3 4" key="1">
    <citation type="submission" date="2015-11" db="EMBL/GenBank/DDBJ databases">
        <authorList>
            <person name="Zhang Y."/>
            <person name="Guo Z."/>
        </authorList>
    </citation>
    <scope>NUCLEOTIDE SEQUENCE [LARGE SCALE GENOMIC DNA]</scope>
    <source>
        <strain evidence="3 4">KCTC 32221</strain>
    </source>
</reference>
<dbReference type="KEGG" id="pspi:PS2015_2506"/>
<evidence type="ECO:0000313" key="3">
    <source>
        <dbReference type="EMBL" id="ALO47140.1"/>
    </source>
</evidence>
<dbReference type="InterPro" id="IPR016155">
    <property type="entry name" value="Mopterin_synth/thiamin_S_b"/>
</dbReference>
<name>A0A0S2KGH7_9GAMM</name>
<dbReference type="AlphaFoldDB" id="A0A0S2KGH7"/>
<evidence type="ECO:0000256" key="2">
    <source>
        <dbReference type="HAMAP-Rule" id="MF_00460"/>
    </source>
</evidence>
<dbReference type="PANTHER" id="PTHR37483:SF1">
    <property type="entry name" value="UPF0125 PROTEIN RATB"/>
    <property type="match status" value="1"/>
</dbReference>
<organism evidence="3 4">
    <name type="scientific">Pseudohongiella spirulinae</name>
    <dbReference type="NCBI Taxonomy" id="1249552"/>
    <lineage>
        <taxon>Bacteria</taxon>
        <taxon>Pseudomonadati</taxon>
        <taxon>Pseudomonadota</taxon>
        <taxon>Gammaproteobacteria</taxon>
        <taxon>Pseudomonadales</taxon>
        <taxon>Pseudohongiellaceae</taxon>
        <taxon>Pseudohongiella</taxon>
    </lineage>
</organism>
<dbReference type="SUPFAM" id="SSF54285">
    <property type="entry name" value="MoaD/ThiS"/>
    <property type="match status" value="1"/>
</dbReference>
<dbReference type="HAMAP" id="MF_00460">
    <property type="entry name" value="UPF0125_RnfH"/>
    <property type="match status" value="1"/>
</dbReference>
<sequence length="114" mass="13206">MAEMMDICVVYARPDTQQQVNLQLPPGSTAQQALQASGLLEQWPEIDLRKNRIGVHARILDGRVNPSPEHYVLQHLDRVEIYRPLQIDPKQARLLRAERAKARHKRVQENHESE</sequence>
<dbReference type="InterPro" id="IPR037021">
    <property type="entry name" value="RnfH_sf"/>
</dbReference>
<proteinExistence type="inferred from homology"/>
<dbReference type="Pfam" id="PF03658">
    <property type="entry name" value="Ub-RnfH"/>
    <property type="match status" value="1"/>
</dbReference>
<dbReference type="EMBL" id="CP013189">
    <property type="protein sequence ID" value="ALO47140.1"/>
    <property type="molecule type" value="Genomic_DNA"/>
</dbReference>
<accession>A0A0S2KGH7</accession>
<dbReference type="PATRIC" id="fig|1249552.3.peg.2522"/>
<dbReference type="Gene3D" id="3.10.20.280">
    <property type="entry name" value="RnfH-like"/>
    <property type="match status" value="1"/>
</dbReference>
<dbReference type="Proteomes" id="UP000065641">
    <property type="component" value="Chromosome"/>
</dbReference>
<comment type="similarity">
    <text evidence="1 2">Belongs to the UPF0125 (RnfH) family.</text>
</comment>
<gene>
    <name evidence="3" type="ORF">PS2015_2506</name>
</gene>
<dbReference type="STRING" id="1249552.PS2015_2506"/>
<dbReference type="NCBIfam" id="NF002490">
    <property type="entry name" value="PRK01777.1"/>
    <property type="match status" value="1"/>
</dbReference>
<keyword evidence="4" id="KW-1185">Reference proteome</keyword>
<dbReference type="OrthoDB" id="9796575at2"/>
<evidence type="ECO:0000313" key="4">
    <source>
        <dbReference type="Proteomes" id="UP000065641"/>
    </source>
</evidence>
<protein>
    <recommendedName>
        <fullName evidence="2">UPF0125 protein PS2015_2506</fullName>
    </recommendedName>
</protein>